<protein>
    <submittedName>
        <fullName evidence="1">Uncharacterized protein</fullName>
    </submittedName>
</protein>
<accession>A0A2W6AY03</accession>
<comment type="caution">
    <text evidence="1">The sequence shown here is derived from an EMBL/GenBank/DDBJ whole genome shotgun (WGS) entry which is preliminary data.</text>
</comment>
<dbReference type="SUPFAM" id="SSF47240">
    <property type="entry name" value="Ferritin-like"/>
    <property type="match status" value="1"/>
</dbReference>
<evidence type="ECO:0000313" key="1">
    <source>
        <dbReference type="EMBL" id="PZR82831.1"/>
    </source>
</evidence>
<feature type="non-terminal residue" evidence="1">
    <location>
        <position position="104"/>
    </location>
</feature>
<dbReference type="EMBL" id="QHBU01000057">
    <property type="protein sequence ID" value="PZR82831.1"/>
    <property type="molecule type" value="Genomic_DNA"/>
</dbReference>
<proteinExistence type="predicted"/>
<dbReference type="InterPro" id="IPR009078">
    <property type="entry name" value="Ferritin-like_SF"/>
</dbReference>
<gene>
    <name evidence="1" type="ORF">DLM65_03065</name>
</gene>
<dbReference type="AlphaFoldDB" id="A0A2W6AY03"/>
<reference evidence="1 2" key="1">
    <citation type="journal article" date="2017" name="Nature">
        <title>Atmospheric trace gases support primary production in Antarctic desert surface soil.</title>
        <authorList>
            <person name="Ji M."/>
            <person name="Greening C."/>
            <person name="Vanwonterghem I."/>
            <person name="Carere C.R."/>
            <person name="Bay S.K."/>
            <person name="Steen J.A."/>
            <person name="Montgomery K."/>
            <person name="Lines T."/>
            <person name="Beardall J."/>
            <person name="van Dorst J."/>
            <person name="Snape I."/>
            <person name="Stott M.B."/>
            <person name="Hugenholtz P."/>
            <person name="Ferrari B.C."/>
        </authorList>
    </citation>
    <scope>NUCLEOTIDE SEQUENCE [LARGE SCALE GENOMIC DNA]</scope>
    <source>
        <strain evidence="1">RRmetagenome_bin12</strain>
    </source>
</reference>
<sequence length="104" mass="11315">MEAGGPEIRFPLDRRAAVWADTAAGIYRQAVAAQWDPATAVDWDAPVDLDPEVEAAVVTVMTYLVENENAALVVPARFLAQVHPHFREIVGVLAVQVADEARHV</sequence>
<evidence type="ECO:0000313" key="2">
    <source>
        <dbReference type="Proteomes" id="UP000248724"/>
    </source>
</evidence>
<dbReference type="Proteomes" id="UP000248724">
    <property type="component" value="Unassembled WGS sequence"/>
</dbReference>
<name>A0A2W6AY03_9BACT</name>
<organism evidence="1 2">
    <name type="scientific">Candidatus Aeolococcus gillhamiae</name>
    <dbReference type="NCBI Taxonomy" id="3127015"/>
    <lineage>
        <taxon>Bacteria</taxon>
        <taxon>Bacillati</taxon>
        <taxon>Candidatus Dormiibacterota</taxon>
        <taxon>Candidatus Dormibacteria</taxon>
        <taxon>Candidatus Aeolococcales</taxon>
        <taxon>Candidatus Aeolococcaceae</taxon>
        <taxon>Candidatus Aeolococcus</taxon>
    </lineage>
</organism>